<feature type="domain" description="K+ potassium transporter C-terminal" evidence="12">
    <location>
        <begin position="520"/>
        <end position="751"/>
    </location>
</feature>
<evidence type="ECO:0000256" key="6">
    <source>
        <dbReference type="ARBA" id="ARBA00022958"/>
    </source>
</evidence>
<keyword evidence="14" id="KW-1185">Reference proteome</keyword>
<evidence type="ECO:0000256" key="10">
    <source>
        <dbReference type="RuleBase" id="RU321113"/>
    </source>
</evidence>
<sequence>MASGYVDEETNKGSMWELDQNLDQPMDEEAGRLRNMYREKKFSAILVIRLAFQSLGVVFGDLGTSPLYVFYNTFPHGVEDAEDVIGALSLIIYSLTLIPLLKYVFVVLRANDNGQGGTFALYSLLCRHAKVNTIPNEHSTDEQLTTYSRHTYAENSLAAKVKRWLELHAYKKNALLILVLVGTCMAIGDGILTPVISDIAMLFAVVILVGLFSMQHYGTDKVGWLFAPIVLLWFLLIGTIGAVNIWKHDSSVLKAFNPVYIYRYFRRGKRDSWISLGGILLSITGTEALFADLCHFPVLAVQIAFTLIVFPCLLLAYTGQAAYLVRNTEHVSDAFYRSIPAAAIVASQATISATFSIIKQALALGCFPRVKVVHTSRKFLGQIYIPDINWVLMILCIAVTVGFKNQSQIGNAYGTAVVIVMVVTTFLMIPIMLLVWRSHWILVCIFTALSLLVELPYLSAVLFKIDQGGWVPLVIAAAFLIIMYIWHYGTVKRYEFEMHSKVSMAWILGLGPSLGLVRVPGIGFVYTELASGVPHIFSHFITNLPAIHSVVVFVCVKYLPVYTVPAEERFLVKRIGPKNFHMFRCVARYGYKDLHKKDDDFEKMLFDSLSLFVQLETMMEGYSDSDDYSLSTQQQMLENGDDNMFSSNVDCSYSSNDIQPAQSQGSNIMRSSGQTSQTMSDELEFLNSCKEAGVVHILGNTVVRARRESGIVKRIAVDYIYAFLRRICRENSVIFNVPHESLLNVGQIYYI</sequence>
<keyword evidence="8 10" id="KW-0406">Ion transport</keyword>
<dbReference type="Proteomes" id="UP001055439">
    <property type="component" value="Chromosome 10"/>
</dbReference>
<evidence type="ECO:0000256" key="9">
    <source>
        <dbReference type="ARBA" id="ARBA00023136"/>
    </source>
</evidence>
<keyword evidence="6 10" id="KW-0630">Potassium</keyword>
<keyword evidence="5 10" id="KW-0812">Transmembrane</keyword>
<feature type="transmembrane region" description="Helical" evidence="10">
    <location>
        <begin position="224"/>
        <end position="246"/>
    </location>
</feature>
<proteinExistence type="inferred from homology"/>
<evidence type="ECO:0000259" key="12">
    <source>
        <dbReference type="Pfam" id="PF22776"/>
    </source>
</evidence>
<dbReference type="PANTHER" id="PTHR30540">
    <property type="entry name" value="OSMOTIC STRESS POTASSIUM TRANSPORTER"/>
    <property type="match status" value="1"/>
</dbReference>
<evidence type="ECO:0000256" key="1">
    <source>
        <dbReference type="ARBA" id="ARBA00004141"/>
    </source>
</evidence>
<evidence type="ECO:0000256" key="7">
    <source>
        <dbReference type="ARBA" id="ARBA00022989"/>
    </source>
</evidence>
<evidence type="ECO:0000259" key="11">
    <source>
        <dbReference type="Pfam" id="PF02705"/>
    </source>
</evidence>
<organism evidence="13 14">
    <name type="scientific">Musa troglodytarum</name>
    <name type="common">fe'i banana</name>
    <dbReference type="NCBI Taxonomy" id="320322"/>
    <lineage>
        <taxon>Eukaryota</taxon>
        <taxon>Viridiplantae</taxon>
        <taxon>Streptophyta</taxon>
        <taxon>Embryophyta</taxon>
        <taxon>Tracheophyta</taxon>
        <taxon>Spermatophyta</taxon>
        <taxon>Magnoliopsida</taxon>
        <taxon>Liliopsida</taxon>
        <taxon>Zingiberales</taxon>
        <taxon>Musaceae</taxon>
        <taxon>Musa</taxon>
    </lineage>
</organism>
<feature type="transmembrane region" description="Helical" evidence="10">
    <location>
        <begin position="298"/>
        <end position="319"/>
    </location>
</feature>
<protein>
    <recommendedName>
        <fullName evidence="10">Potassium transporter</fullName>
    </recommendedName>
</protein>
<evidence type="ECO:0000256" key="5">
    <source>
        <dbReference type="ARBA" id="ARBA00022692"/>
    </source>
</evidence>
<dbReference type="EMBL" id="CP097503">
    <property type="protein sequence ID" value="URD79584.1"/>
    <property type="molecule type" value="Genomic_DNA"/>
</dbReference>
<dbReference type="InterPro" id="IPR053952">
    <property type="entry name" value="K_trans_C"/>
</dbReference>
<feature type="transmembrane region" description="Helical" evidence="10">
    <location>
        <begin position="42"/>
        <end position="64"/>
    </location>
</feature>
<dbReference type="InterPro" id="IPR003855">
    <property type="entry name" value="K+_transporter"/>
</dbReference>
<feature type="transmembrane region" description="Helical" evidence="10">
    <location>
        <begin position="440"/>
        <end position="463"/>
    </location>
</feature>
<evidence type="ECO:0000256" key="3">
    <source>
        <dbReference type="ARBA" id="ARBA00022448"/>
    </source>
</evidence>
<dbReference type="GO" id="GO:0015079">
    <property type="term" value="F:potassium ion transmembrane transporter activity"/>
    <property type="evidence" value="ECO:0007669"/>
    <property type="project" value="UniProtKB-UniRule"/>
</dbReference>
<feature type="transmembrane region" description="Helical" evidence="10">
    <location>
        <begin position="272"/>
        <end position="291"/>
    </location>
</feature>
<feature type="transmembrane region" description="Helical" evidence="10">
    <location>
        <begin position="546"/>
        <end position="564"/>
    </location>
</feature>
<dbReference type="GO" id="GO:0016020">
    <property type="term" value="C:membrane"/>
    <property type="evidence" value="ECO:0007669"/>
    <property type="project" value="UniProtKB-SubCell"/>
</dbReference>
<dbReference type="Pfam" id="PF22776">
    <property type="entry name" value="K_trans_C"/>
    <property type="match status" value="1"/>
</dbReference>
<keyword evidence="4 10" id="KW-0633">Potassium transport</keyword>
<comment type="subcellular location">
    <subcellularLocation>
        <location evidence="1 10">Membrane</location>
        <topology evidence="1 10">Multi-pass membrane protein</topology>
    </subcellularLocation>
</comment>
<keyword evidence="7 10" id="KW-1133">Transmembrane helix</keyword>
<feature type="transmembrane region" description="Helical" evidence="10">
    <location>
        <begin position="379"/>
        <end position="401"/>
    </location>
</feature>
<dbReference type="OrthoDB" id="504708at2759"/>
<keyword evidence="3" id="KW-0813">Transport</keyword>
<evidence type="ECO:0000313" key="13">
    <source>
        <dbReference type="EMBL" id="URD79584.1"/>
    </source>
</evidence>
<feature type="domain" description="K+ potassium transporter integral membrane" evidence="11">
    <location>
        <begin position="50"/>
        <end position="507"/>
    </location>
</feature>
<dbReference type="NCBIfam" id="TIGR00794">
    <property type="entry name" value="kup"/>
    <property type="match status" value="1"/>
</dbReference>
<comment type="function">
    <text evidence="10">Potassium transporter.</text>
</comment>
<feature type="transmembrane region" description="Helical" evidence="10">
    <location>
        <begin position="506"/>
        <end position="526"/>
    </location>
</feature>
<feature type="transmembrane region" description="Helical" evidence="10">
    <location>
        <begin position="469"/>
        <end position="486"/>
    </location>
</feature>
<feature type="transmembrane region" description="Helical" evidence="10">
    <location>
        <begin position="413"/>
        <end position="433"/>
    </location>
</feature>
<feature type="transmembrane region" description="Helical" evidence="10">
    <location>
        <begin position="84"/>
        <end position="105"/>
    </location>
</feature>
<reference evidence="13" key="1">
    <citation type="submission" date="2022-05" db="EMBL/GenBank/DDBJ databases">
        <title>The Musa troglodytarum L. genome provides insights into the mechanism of non-climacteric behaviour and enrichment of carotenoids.</title>
        <authorList>
            <person name="Wang J."/>
        </authorList>
    </citation>
    <scope>NUCLEOTIDE SEQUENCE</scope>
    <source>
        <tissue evidence="13">Leaf</tissue>
    </source>
</reference>
<dbReference type="InterPro" id="IPR053951">
    <property type="entry name" value="K_trans_N"/>
</dbReference>
<dbReference type="PANTHER" id="PTHR30540:SF95">
    <property type="entry name" value="POTASSIUM TRANSPORTER 10"/>
    <property type="match status" value="1"/>
</dbReference>
<accession>A0A9E7ELC9</accession>
<keyword evidence="9 10" id="KW-0472">Membrane</keyword>
<name>A0A9E7ELC9_9LILI</name>
<evidence type="ECO:0000256" key="4">
    <source>
        <dbReference type="ARBA" id="ARBA00022538"/>
    </source>
</evidence>
<dbReference type="Pfam" id="PF02705">
    <property type="entry name" value="K_trans"/>
    <property type="match status" value="1"/>
</dbReference>
<feature type="transmembrane region" description="Helical" evidence="10">
    <location>
        <begin position="173"/>
        <end position="193"/>
    </location>
</feature>
<gene>
    <name evidence="13" type="ORF">MUK42_33576</name>
</gene>
<comment type="similarity">
    <text evidence="2 10">Belongs to the HAK/KUP transporter (TC 2.A.72.3) family.</text>
</comment>
<evidence type="ECO:0000256" key="2">
    <source>
        <dbReference type="ARBA" id="ARBA00008440"/>
    </source>
</evidence>
<evidence type="ECO:0000313" key="14">
    <source>
        <dbReference type="Proteomes" id="UP001055439"/>
    </source>
</evidence>
<evidence type="ECO:0000256" key="8">
    <source>
        <dbReference type="ARBA" id="ARBA00023065"/>
    </source>
</evidence>
<dbReference type="AlphaFoldDB" id="A0A9E7ELC9"/>